<dbReference type="OrthoDB" id="9807907at2"/>
<dbReference type="PANTHER" id="PTHR30595:SF6">
    <property type="entry name" value="SCHLAFEN ALBA-2 DOMAIN-CONTAINING PROTEIN"/>
    <property type="match status" value="1"/>
</dbReference>
<accession>A0A0R1UAA0</accession>
<reference evidence="1 2" key="1">
    <citation type="journal article" date="2015" name="Genome Announc.">
        <title>Expanding the biotechnology potential of lactobacilli through comparative genomics of 213 strains and associated genera.</title>
        <authorList>
            <person name="Sun Z."/>
            <person name="Harris H.M."/>
            <person name="McCann A."/>
            <person name="Guo C."/>
            <person name="Argimon S."/>
            <person name="Zhang W."/>
            <person name="Yang X."/>
            <person name="Jeffery I.B."/>
            <person name="Cooney J.C."/>
            <person name="Kagawa T.F."/>
            <person name="Liu W."/>
            <person name="Song Y."/>
            <person name="Salvetti E."/>
            <person name="Wrobel A."/>
            <person name="Rasinkangas P."/>
            <person name="Parkhill J."/>
            <person name="Rea M.C."/>
            <person name="O'Sullivan O."/>
            <person name="Ritari J."/>
            <person name="Douillard F.P."/>
            <person name="Paul Ross R."/>
            <person name="Yang R."/>
            <person name="Briner A.E."/>
            <person name="Felis G.E."/>
            <person name="de Vos W.M."/>
            <person name="Barrangou R."/>
            <person name="Klaenhammer T.R."/>
            <person name="Caufield P.W."/>
            <person name="Cui Y."/>
            <person name="Zhang H."/>
            <person name="O'Toole P.W."/>
        </authorList>
    </citation>
    <scope>NUCLEOTIDE SEQUENCE [LARGE SCALE GENOMIC DNA]</scope>
    <source>
        <strain evidence="1 2">DSM 16043</strain>
    </source>
</reference>
<dbReference type="Pfam" id="PF13749">
    <property type="entry name" value="HATPase_c_4"/>
    <property type="match status" value="1"/>
</dbReference>
<dbReference type="RefSeq" id="WP_057800074.1">
    <property type="nucleotide sequence ID" value="NZ_AZFM01000052.1"/>
</dbReference>
<dbReference type="STRING" id="1423763.FC46_GL001609"/>
<proteinExistence type="predicted"/>
<organism evidence="1 2">
    <name type="scientific">Lactobacillus kalixensis DSM 16043</name>
    <dbReference type="NCBI Taxonomy" id="1423763"/>
    <lineage>
        <taxon>Bacteria</taxon>
        <taxon>Bacillati</taxon>
        <taxon>Bacillota</taxon>
        <taxon>Bacilli</taxon>
        <taxon>Lactobacillales</taxon>
        <taxon>Lactobacillaceae</taxon>
        <taxon>Lactobacillus</taxon>
    </lineage>
</organism>
<dbReference type="PANTHER" id="PTHR30595">
    <property type="entry name" value="GLPR-RELATED TRANSCRIPTIONAL REPRESSOR"/>
    <property type="match status" value="1"/>
</dbReference>
<dbReference type="Proteomes" id="UP000051036">
    <property type="component" value="Unassembled WGS sequence"/>
</dbReference>
<gene>
    <name evidence="1" type="ORF">FC46_GL001609</name>
</gene>
<keyword evidence="2" id="KW-1185">Reference proteome</keyword>
<name>A0A0R1UAA0_9LACO</name>
<protein>
    <submittedName>
        <fullName evidence="1">Mlob</fullName>
    </submittedName>
</protein>
<dbReference type="Gene3D" id="3.30.565.60">
    <property type="match status" value="1"/>
</dbReference>
<comment type="caution">
    <text evidence="1">The sequence shown here is derived from an EMBL/GenBank/DDBJ whole genome shotgun (WGS) entry which is preliminary data.</text>
</comment>
<sequence>MIEDKLLKRSVKDNFDITNLAAYAFAKDMNQFPNLKKRTVRITQYQGNQKLDTAIFDVRGRMGIINGFKNIVANVMNRVPYKENYSDGKRKDIPIFPEIAIRELIANELVHQDFTVEGMSPTVEIFSNKLVFTNPGSPLIPTERFLDVPPISRNNDLADLMEKFHIVESRGTGIDKVVNALENNGLPSLDIKVPTSTSTVITIKSAKSFKDMSITERTNSIYWNACLRYVEDKQISNKSLRDTFKLQSRDSSLVSKAVNNAIEAKKIKIYDPNVGRKFSKYIPFWGKNVTDN</sequence>
<dbReference type="InterPro" id="IPR038475">
    <property type="entry name" value="RecG_C_sf"/>
</dbReference>
<evidence type="ECO:0000313" key="2">
    <source>
        <dbReference type="Proteomes" id="UP000051036"/>
    </source>
</evidence>
<dbReference type="PATRIC" id="fig|1423763.3.peg.1633"/>
<dbReference type="EMBL" id="AZFM01000052">
    <property type="protein sequence ID" value="KRL88186.1"/>
    <property type="molecule type" value="Genomic_DNA"/>
</dbReference>
<evidence type="ECO:0000313" key="1">
    <source>
        <dbReference type="EMBL" id="KRL88186.1"/>
    </source>
</evidence>
<dbReference type="AlphaFoldDB" id="A0A0R1UAA0"/>